<keyword evidence="2" id="KW-0732">Signal</keyword>
<keyword evidence="1" id="KW-0812">Transmembrane</keyword>
<gene>
    <name evidence="3" type="ORF">BS50DRAFT_569121</name>
</gene>
<feature type="transmembrane region" description="Helical" evidence="1">
    <location>
        <begin position="305"/>
        <end position="331"/>
    </location>
</feature>
<sequence>MSLTKRALLASPLLALSAICLHLMDVPKIVYLQQPYLASKKIVWAGGSIDIMDKFHYSIIRFLDDFWRGTTSSFAPSTLGIDPVAAWQAFSFLTDLGPLYAIWILESFREGSGWSVAYLPTIFTFVAQIAGIGSVAPFFYFCWIASGIPSRPNRTISSEGATLLLPLILCLHTAEVFAMFCASNVATRHYWTWAWQMSPVWIGIANALAAKLVPKKFIGGGILSPVNVVGVLGCISAGVWWYSLGWSPYSLAEMFVPNLESKDDMAGHMRMALQVDEISAFLSLFVWILFEELQLGFGRQIWQGAVYWLLGAPVVVLGVGPGAAMAGWWVWREAKIASREK</sequence>
<evidence type="ECO:0000256" key="1">
    <source>
        <dbReference type="SAM" id="Phobius"/>
    </source>
</evidence>
<dbReference type="EMBL" id="KZ678129">
    <property type="protein sequence ID" value="PSN73611.1"/>
    <property type="molecule type" value="Genomic_DNA"/>
</dbReference>
<feature type="signal peptide" evidence="2">
    <location>
        <begin position="1"/>
        <end position="18"/>
    </location>
</feature>
<accession>A0A2T2P7E4</accession>
<evidence type="ECO:0000313" key="3">
    <source>
        <dbReference type="EMBL" id="PSN73611.1"/>
    </source>
</evidence>
<feature type="chain" id="PRO_5015542890" evidence="2">
    <location>
        <begin position="19"/>
        <end position="341"/>
    </location>
</feature>
<protein>
    <submittedName>
        <fullName evidence="3">Uncharacterized protein</fullName>
    </submittedName>
</protein>
<keyword evidence="1" id="KW-1133">Transmembrane helix</keyword>
<feature type="transmembrane region" description="Helical" evidence="1">
    <location>
        <begin position="222"/>
        <end position="244"/>
    </location>
</feature>
<evidence type="ECO:0000313" key="4">
    <source>
        <dbReference type="Proteomes" id="UP000240883"/>
    </source>
</evidence>
<dbReference type="OrthoDB" id="2431938at2759"/>
<feature type="transmembrane region" description="Helical" evidence="1">
    <location>
        <begin position="117"/>
        <end position="141"/>
    </location>
</feature>
<keyword evidence="4" id="KW-1185">Reference proteome</keyword>
<name>A0A2T2P7E4_CORCC</name>
<dbReference type="Proteomes" id="UP000240883">
    <property type="component" value="Unassembled WGS sequence"/>
</dbReference>
<dbReference type="AlphaFoldDB" id="A0A2T2P7E4"/>
<organism evidence="3 4">
    <name type="scientific">Corynespora cassiicola Philippines</name>
    <dbReference type="NCBI Taxonomy" id="1448308"/>
    <lineage>
        <taxon>Eukaryota</taxon>
        <taxon>Fungi</taxon>
        <taxon>Dikarya</taxon>
        <taxon>Ascomycota</taxon>
        <taxon>Pezizomycotina</taxon>
        <taxon>Dothideomycetes</taxon>
        <taxon>Pleosporomycetidae</taxon>
        <taxon>Pleosporales</taxon>
        <taxon>Corynesporascaceae</taxon>
        <taxon>Corynespora</taxon>
    </lineage>
</organism>
<dbReference type="STRING" id="1448308.A0A2T2P7E4"/>
<proteinExistence type="predicted"/>
<evidence type="ECO:0000256" key="2">
    <source>
        <dbReference type="SAM" id="SignalP"/>
    </source>
</evidence>
<reference evidence="3 4" key="1">
    <citation type="journal article" date="2018" name="Front. Microbiol.">
        <title>Genome-Wide Analysis of Corynespora cassiicola Leaf Fall Disease Putative Effectors.</title>
        <authorList>
            <person name="Lopez D."/>
            <person name="Ribeiro S."/>
            <person name="Label P."/>
            <person name="Fumanal B."/>
            <person name="Venisse J.S."/>
            <person name="Kohler A."/>
            <person name="de Oliveira R.R."/>
            <person name="Labutti K."/>
            <person name="Lipzen A."/>
            <person name="Lail K."/>
            <person name="Bauer D."/>
            <person name="Ohm R.A."/>
            <person name="Barry K.W."/>
            <person name="Spatafora J."/>
            <person name="Grigoriev I.V."/>
            <person name="Martin F.M."/>
            <person name="Pujade-Renaud V."/>
        </authorList>
    </citation>
    <scope>NUCLEOTIDE SEQUENCE [LARGE SCALE GENOMIC DNA]</scope>
    <source>
        <strain evidence="3 4">Philippines</strain>
    </source>
</reference>
<keyword evidence="1" id="KW-0472">Membrane</keyword>
<feature type="transmembrane region" description="Helical" evidence="1">
    <location>
        <begin position="161"/>
        <end position="181"/>
    </location>
</feature>
<feature type="transmembrane region" description="Helical" evidence="1">
    <location>
        <begin position="193"/>
        <end position="210"/>
    </location>
</feature>